<accession>A0ABN5V5Z5</accession>
<organism evidence="1 2">
    <name type="scientific">Bifidobacterium catenulatum DSM 16992 = JCM 1194 = LMG 11043</name>
    <dbReference type="NCBI Taxonomy" id="566552"/>
    <lineage>
        <taxon>Bacteria</taxon>
        <taxon>Bacillati</taxon>
        <taxon>Actinomycetota</taxon>
        <taxon>Actinomycetes</taxon>
        <taxon>Bifidobacteriales</taxon>
        <taxon>Bifidobacteriaceae</taxon>
        <taxon>Bifidobacterium</taxon>
    </lineage>
</organism>
<dbReference type="Pfam" id="PF13196">
    <property type="entry name" value="DUF4012"/>
    <property type="match status" value="1"/>
</dbReference>
<proteinExistence type="predicted"/>
<protein>
    <submittedName>
        <fullName evidence="1">Uncharacterized protein</fullName>
    </submittedName>
</protein>
<evidence type="ECO:0000313" key="1">
    <source>
        <dbReference type="EMBL" id="BAR02362.1"/>
    </source>
</evidence>
<evidence type="ECO:0000313" key="2">
    <source>
        <dbReference type="Proteomes" id="UP000035061"/>
    </source>
</evidence>
<dbReference type="EMBL" id="AP012325">
    <property type="protein sequence ID" value="BAR02362.1"/>
    <property type="molecule type" value="Genomic_DNA"/>
</dbReference>
<dbReference type="GeneID" id="69054165"/>
<gene>
    <name evidence="1" type="ORF">BBCT_1394</name>
</gene>
<dbReference type="Proteomes" id="UP000035061">
    <property type="component" value="Chromosome"/>
</dbReference>
<dbReference type="RefSeq" id="WP_003835467.1">
    <property type="nucleotide sequence ID" value="NZ_ABXY01000016.1"/>
</dbReference>
<reference evidence="1 2" key="1">
    <citation type="submission" date="2012-02" db="EMBL/GenBank/DDBJ databases">
        <title>Complete genome sequence of Bifidobacterium catenulatum JCM 1194.</title>
        <authorList>
            <person name="Toh H."/>
            <person name="Oshima K."/>
            <person name="Morita H."/>
            <person name="Hattori M."/>
        </authorList>
    </citation>
    <scope>NUCLEOTIDE SEQUENCE [LARGE SCALE GENOMIC DNA]</scope>
    <source>
        <strain evidence="1 2">JCM 1194</strain>
    </source>
</reference>
<dbReference type="InterPro" id="IPR025101">
    <property type="entry name" value="DUF4012"/>
</dbReference>
<name>A0ABN5V5Z5_9BIFI</name>
<sequence>MASRWDGVIAIDPLFLQNMLAVTGGVTMPDGSVLDGTNTAQMLLNIVYAKMTPEKKDRHFADAAQAAFNHITQNADDPKAYIGALSRSVKGHLLLRSAHEGEQDLIAESEILGRPITEGAKPQIGVYISDETQPKMDWYLHREVTTKFQKVVANGANQYTVHIKLKNLITVEELATAPNYVTGGTNETEPGDIRTALFLYAPANGRLVD</sequence>
<keyword evidence="2" id="KW-1185">Reference proteome</keyword>